<sequence length="149" mass="16970">MEDACMQPTFRQQTKMSGNCRRVKDMRAELAEFAQTRSAEHRWPLKNLVLRCAAHSAKSELPCRDNHTDASACRHMLHAKFLPSAIAGGFIRQQESADHNQVNHIDVRQCYSRVAIPCISDTTSSGCRWRSFTQTSLSQHVNHWQCGRS</sequence>
<proteinExistence type="predicted"/>
<reference evidence="2" key="2">
    <citation type="submission" date="2020-04" db="EMBL/GenBank/DDBJ databases">
        <authorList>
            <consortium name="NCBI Genome Project"/>
        </authorList>
    </citation>
    <scope>NUCLEOTIDE SEQUENCE</scope>
    <source>
        <strain evidence="2">CBS 342.82</strain>
    </source>
</reference>
<reference evidence="2" key="1">
    <citation type="submission" date="2020-01" db="EMBL/GenBank/DDBJ databases">
        <authorList>
            <consortium name="DOE Joint Genome Institute"/>
            <person name="Haridas S."/>
            <person name="Albert R."/>
            <person name="Binder M."/>
            <person name="Bloem J."/>
            <person name="Labutti K."/>
            <person name="Salamov A."/>
            <person name="Andreopoulos B."/>
            <person name="Baker S.E."/>
            <person name="Barry K."/>
            <person name="Bills G."/>
            <person name="Bluhm B.H."/>
            <person name="Cannon C."/>
            <person name="Castanera R."/>
            <person name="Culley D.E."/>
            <person name="Daum C."/>
            <person name="Ezra D."/>
            <person name="Gonzalez J.B."/>
            <person name="Henrissat B."/>
            <person name="Kuo A."/>
            <person name="Liang C."/>
            <person name="Lipzen A."/>
            <person name="Lutzoni F."/>
            <person name="Magnuson J."/>
            <person name="Mondo S."/>
            <person name="Nolan M."/>
            <person name="Ohm R."/>
            <person name="Pangilinan J."/>
            <person name="Park H.-J."/>
            <person name="Ramirez L."/>
            <person name="Alfaro M."/>
            <person name="Sun H."/>
            <person name="Tritt A."/>
            <person name="Yoshinaga Y."/>
            <person name="Zwiers L.-H."/>
            <person name="Turgeon B.G."/>
            <person name="Goodwin S.B."/>
            <person name="Spatafora J.W."/>
            <person name="Crous P.W."/>
            <person name="Grigoriev I.V."/>
        </authorList>
    </citation>
    <scope>NUCLEOTIDE SEQUENCE</scope>
    <source>
        <strain evidence="2">CBS 342.82</strain>
    </source>
</reference>
<evidence type="ECO:0000313" key="1">
    <source>
        <dbReference type="Proteomes" id="UP000504637"/>
    </source>
</evidence>
<organism evidence="2">
    <name type="scientific">Dissoconium aciculare CBS 342.82</name>
    <dbReference type="NCBI Taxonomy" id="1314786"/>
    <lineage>
        <taxon>Eukaryota</taxon>
        <taxon>Fungi</taxon>
        <taxon>Dikarya</taxon>
        <taxon>Ascomycota</taxon>
        <taxon>Pezizomycotina</taxon>
        <taxon>Dothideomycetes</taxon>
        <taxon>Dothideomycetidae</taxon>
        <taxon>Mycosphaerellales</taxon>
        <taxon>Dissoconiaceae</taxon>
        <taxon>Dissoconium</taxon>
    </lineage>
</organism>
<protein>
    <submittedName>
        <fullName evidence="2">Uncharacterized protein</fullName>
    </submittedName>
</protein>
<accession>A0A6J3MHN7</accession>
<dbReference type="GeneID" id="54357153"/>
<keyword evidence="1" id="KW-1185">Reference proteome</keyword>
<dbReference type="RefSeq" id="XP_033464486.1">
    <property type="nucleotide sequence ID" value="XM_033599354.1"/>
</dbReference>
<name>A0A6J3MHN7_9PEZI</name>
<gene>
    <name evidence="2" type="ORF">K489DRAFT_16897</name>
</gene>
<reference evidence="2" key="3">
    <citation type="submission" date="2025-08" db="UniProtKB">
        <authorList>
            <consortium name="RefSeq"/>
        </authorList>
    </citation>
    <scope>IDENTIFICATION</scope>
    <source>
        <strain evidence="2">CBS 342.82</strain>
    </source>
</reference>
<dbReference type="AlphaFoldDB" id="A0A6J3MHN7"/>
<evidence type="ECO:0000313" key="2">
    <source>
        <dbReference type="RefSeq" id="XP_033464486.1"/>
    </source>
</evidence>
<dbReference type="Proteomes" id="UP000504637">
    <property type="component" value="Unplaced"/>
</dbReference>